<dbReference type="InterPro" id="IPR005467">
    <property type="entry name" value="His_kinase_dom"/>
</dbReference>
<comment type="caution">
    <text evidence="6">The sequence shown here is derived from an EMBL/GenBank/DDBJ whole genome shotgun (WGS) entry which is preliminary data.</text>
</comment>
<organism evidence="6 7">
    <name type="scientific">Sedimenticola selenatireducens</name>
    <dbReference type="NCBI Taxonomy" id="191960"/>
    <lineage>
        <taxon>Bacteria</taxon>
        <taxon>Pseudomonadati</taxon>
        <taxon>Pseudomonadota</taxon>
        <taxon>Gammaproteobacteria</taxon>
        <taxon>Chromatiales</taxon>
        <taxon>Sedimenticolaceae</taxon>
        <taxon>Sedimenticola</taxon>
    </lineage>
</organism>
<dbReference type="PANTHER" id="PTHR33525:SF3">
    <property type="entry name" value="RIBONUCLEASE Y"/>
    <property type="match status" value="1"/>
</dbReference>
<feature type="domain" description="Histidine kinase" evidence="4">
    <location>
        <begin position="491"/>
        <end position="693"/>
    </location>
</feature>
<dbReference type="EMBL" id="PKUN01000001">
    <property type="protein sequence ID" value="PLX63607.1"/>
    <property type="molecule type" value="Genomic_DNA"/>
</dbReference>
<dbReference type="Gene3D" id="3.30.565.10">
    <property type="entry name" value="Histidine kinase-like ATPase, C-terminal domain"/>
    <property type="match status" value="1"/>
</dbReference>
<dbReference type="EC" id="2.7.13.3" evidence="2"/>
<accession>A0A2N6D1M0</accession>
<evidence type="ECO:0000313" key="6">
    <source>
        <dbReference type="EMBL" id="PLX63607.1"/>
    </source>
</evidence>
<dbReference type="PANTHER" id="PTHR33525">
    <property type="match status" value="1"/>
</dbReference>
<dbReference type="InterPro" id="IPR036890">
    <property type="entry name" value="HATPase_C_sf"/>
</dbReference>
<dbReference type="PRINTS" id="PR00344">
    <property type="entry name" value="BCTRLSENSOR"/>
</dbReference>
<reference evidence="6 7" key="1">
    <citation type="submission" date="2017-11" db="EMBL/GenBank/DDBJ databases">
        <title>Genome-resolved metagenomics identifies genetic mobility, metabolic interactions, and unexpected diversity in perchlorate-reducing communities.</title>
        <authorList>
            <person name="Barnum T.P."/>
            <person name="Figueroa I.A."/>
            <person name="Carlstrom C.I."/>
            <person name="Lucas L.N."/>
            <person name="Engelbrektson A.L."/>
            <person name="Coates J.D."/>
        </authorList>
    </citation>
    <scope>NUCLEOTIDE SEQUENCE [LARGE SCALE GENOMIC DNA]</scope>
    <source>
        <strain evidence="6">BM301</strain>
    </source>
</reference>
<dbReference type="InterPro" id="IPR004358">
    <property type="entry name" value="Sig_transdc_His_kin-like_C"/>
</dbReference>
<dbReference type="InterPro" id="IPR003594">
    <property type="entry name" value="HATPase_dom"/>
</dbReference>
<dbReference type="RefSeq" id="WP_273437404.1">
    <property type="nucleotide sequence ID" value="NZ_PKUN01000001.1"/>
</dbReference>
<dbReference type="InterPro" id="IPR003661">
    <property type="entry name" value="HisK_dim/P_dom"/>
</dbReference>
<dbReference type="InterPro" id="IPR003018">
    <property type="entry name" value="GAF"/>
</dbReference>
<evidence type="ECO:0000256" key="3">
    <source>
        <dbReference type="ARBA" id="ARBA00022553"/>
    </source>
</evidence>
<proteinExistence type="predicted"/>
<dbReference type="GO" id="GO:0000155">
    <property type="term" value="F:phosphorelay sensor kinase activity"/>
    <property type="evidence" value="ECO:0007669"/>
    <property type="project" value="InterPro"/>
</dbReference>
<evidence type="ECO:0000313" key="7">
    <source>
        <dbReference type="Proteomes" id="UP000235015"/>
    </source>
</evidence>
<keyword evidence="3" id="KW-0597">Phosphoprotein</keyword>
<dbReference type="InterPro" id="IPR036097">
    <property type="entry name" value="HisK_dim/P_sf"/>
</dbReference>
<dbReference type="Pfam" id="PF02518">
    <property type="entry name" value="HATPase_c"/>
    <property type="match status" value="1"/>
</dbReference>
<dbReference type="SUPFAM" id="SSF55781">
    <property type="entry name" value="GAF domain-like"/>
    <property type="match status" value="1"/>
</dbReference>
<dbReference type="SUPFAM" id="SSF47384">
    <property type="entry name" value="Homodimeric domain of signal transducing histidine kinase"/>
    <property type="match status" value="1"/>
</dbReference>
<feature type="domain" description="HDOD" evidence="5">
    <location>
        <begin position="17"/>
        <end position="212"/>
    </location>
</feature>
<evidence type="ECO:0000256" key="1">
    <source>
        <dbReference type="ARBA" id="ARBA00000085"/>
    </source>
</evidence>
<dbReference type="Proteomes" id="UP000235015">
    <property type="component" value="Unassembled WGS sequence"/>
</dbReference>
<comment type="catalytic activity">
    <reaction evidence="1">
        <text>ATP + protein L-histidine = ADP + protein N-phospho-L-histidine.</text>
        <dbReference type="EC" id="2.7.13.3"/>
    </reaction>
</comment>
<name>A0A2N6D1M0_9GAMM</name>
<dbReference type="PROSITE" id="PS50109">
    <property type="entry name" value="HIS_KIN"/>
    <property type="match status" value="1"/>
</dbReference>
<dbReference type="STRING" id="1111735.GCA_000428045_03452"/>
<evidence type="ECO:0000256" key="2">
    <source>
        <dbReference type="ARBA" id="ARBA00012438"/>
    </source>
</evidence>
<dbReference type="SUPFAM" id="SSF109604">
    <property type="entry name" value="HD-domain/PDEase-like"/>
    <property type="match status" value="1"/>
</dbReference>
<dbReference type="SMART" id="SM00065">
    <property type="entry name" value="GAF"/>
    <property type="match status" value="1"/>
</dbReference>
<dbReference type="Pfam" id="PF00512">
    <property type="entry name" value="HisKA"/>
    <property type="match status" value="1"/>
</dbReference>
<dbReference type="AlphaFoldDB" id="A0A2N6D1M0"/>
<evidence type="ECO:0000259" key="4">
    <source>
        <dbReference type="PROSITE" id="PS50109"/>
    </source>
</evidence>
<dbReference type="InterPro" id="IPR029016">
    <property type="entry name" value="GAF-like_dom_sf"/>
</dbReference>
<evidence type="ECO:0000259" key="5">
    <source>
        <dbReference type="PROSITE" id="PS51833"/>
    </source>
</evidence>
<dbReference type="SMART" id="SM00388">
    <property type="entry name" value="HisKA"/>
    <property type="match status" value="1"/>
</dbReference>
<dbReference type="Gene3D" id="1.10.3210.10">
    <property type="entry name" value="Hypothetical protein af1432"/>
    <property type="match status" value="1"/>
</dbReference>
<dbReference type="SMART" id="SM00387">
    <property type="entry name" value="HATPase_c"/>
    <property type="match status" value="1"/>
</dbReference>
<dbReference type="Pfam" id="PF08668">
    <property type="entry name" value="HDOD"/>
    <property type="match status" value="1"/>
</dbReference>
<dbReference type="PROSITE" id="PS51833">
    <property type="entry name" value="HDOD"/>
    <property type="match status" value="1"/>
</dbReference>
<gene>
    <name evidence="6" type="ORF">C0630_01570</name>
</gene>
<dbReference type="InterPro" id="IPR013976">
    <property type="entry name" value="HDOD"/>
</dbReference>
<protein>
    <recommendedName>
        <fullName evidence="2">histidine kinase</fullName>
        <ecNumber evidence="2">2.7.13.3</ecNumber>
    </recommendedName>
</protein>
<dbReference type="Pfam" id="PF13492">
    <property type="entry name" value="GAF_3"/>
    <property type="match status" value="1"/>
</dbReference>
<dbReference type="SUPFAM" id="SSF55874">
    <property type="entry name" value="ATPase domain of HSP90 chaperone/DNA topoisomerase II/histidine kinase"/>
    <property type="match status" value="1"/>
</dbReference>
<dbReference type="Gene3D" id="3.30.450.40">
    <property type="match status" value="1"/>
</dbReference>
<dbReference type="CDD" id="cd00082">
    <property type="entry name" value="HisKA"/>
    <property type="match status" value="1"/>
</dbReference>
<dbReference type="Gene3D" id="1.10.287.130">
    <property type="match status" value="1"/>
</dbReference>
<sequence length="693" mass="77118">MNEAPLVSIEKLNLGRLPSVPQVLLRLIEACHQVDVSFQDLAEIIQQDVALTAKITAVCNSAAYAQWNDDRDFNRLLVVLGLNNIKTIAINAAVHQFFSQFNVQAGKGLGMVWYKSLWCAHAARSLATLTSYEFPDEAYLAGLLHKLGQLVFLNNQPEAYGDLLLKPHSDLSLTEHERELFGAAYHEVSALVVREWDLESFLSDALLYQNEPADRLLEAPRLVRLTNFTHKLSDPGIDSDILHAEAELLFGLTPSVVDSLKQDIEQQVHKAADGLGIHLEKGVEGRIEVQVETEDVRLELARRVREFALLSGINLEPGNEKDLQEFLRSILDELNILFGMDRSILFLADTEKRHLKGVAARAVSNTLIAEFNIPISEGRSRVAQALIAGTIQEPIRPLSSNHASLIDRQLARTLERECLLCIPLITGSHRIGVIAVGLPEPEQDQQAHHLSFLHLFATTAAGNIHTHRDIERRTEDLLENTRQWHQREARSIVHEINNPLGIINNYLHVLSAKFKEDPSISDHLKIIKEEIQRVGDIALRLRDIGDPQHVASYSVDINEVIGDLVEIFQASYFQTHKITEHVELDKKLPAIQISRASLKQVVTNLVKNAVEAMADGGEIWIRTHDHINIGGREYVELSIADSGPGIPPDIMGKLFTPLDSTKGDNHSGLGLTIVKNLIDELKGSISCRGRSGG</sequence>
<dbReference type="InterPro" id="IPR052340">
    <property type="entry name" value="RNase_Y/CdgJ"/>
</dbReference>